<accession>I4BNK6</accession>
<keyword evidence="2 4" id="KW-0238">DNA-binding</keyword>
<keyword evidence="1" id="KW-0805">Transcription regulation</keyword>
<dbReference type="Pfam" id="PF17940">
    <property type="entry name" value="TetR_C_31"/>
    <property type="match status" value="1"/>
</dbReference>
<dbReference type="PROSITE" id="PS50977">
    <property type="entry name" value="HTH_TETR_2"/>
    <property type="match status" value="1"/>
</dbReference>
<evidence type="ECO:0000259" key="5">
    <source>
        <dbReference type="PROSITE" id="PS50977"/>
    </source>
</evidence>
<organism evidence="6 7">
    <name type="scientific">Mycolicibacterium chubuense (strain NBB4)</name>
    <name type="common">Mycobacterium chubuense</name>
    <dbReference type="NCBI Taxonomy" id="710421"/>
    <lineage>
        <taxon>Bacteria</taxon>
        <taxon>Bacillati</taxon>
        <taxon>Actinomycetota</taxon>
        <taxon>Actinomycetes</taxon>
        <taxon>Mycobacteriales</taxon>
        <taxon>Mycobacteriaceae</taxon>
        <taxon>Mycolicibacterium</taxon>
    </lineage>
</organism>
<dbReference type="InterPro" id="IPR050109">
    <property type="entry name" value="HTH-type_TetR-like_transc_reg"/>
</dbReference>
<dbReference type="eggNOG" id="COG1309">
    <property type="taxonomic scope" value="Bacteria"/>
</dbReference>
<dbReference type="EMBL" id="CP003053">
    <property type="protein sequence ID" value="AFM18863.1"/>
    <property type="molecule type" value="Genomic_DNA"/>
</dbReference>
<proteinExistence type="predicted"/>
<dbReference type="PRINTS" id="PR00455">
    <property type="entry name" value="HTHTETR"/>
</dbReference>
<gene>
    <name evidence="6" type="ordered locus">Mycch_4142</name>
</gene>
<dbReference type="SUPFAM" id="SSF46689">
    <property type="entry name" value="Homeodomain-like"/>
    <property type="match status" value="1"/>
</dbReference>
<dbReference type="AlphaFoldDB" id="I4BNK6"/>
<protein>
    <recommendedName>
        <fullName evidence="5">HTH tetR-type domain-containing protein</fullName>
    </recommendedName>
</protein>
<dbReference type="InterPro" id="IPR036271">
    <property type="entry name" value="Tet_transcr_reg_TetR-rel_C_sf"/>
</dbReference>
<dbReference type="Gene3D" id="1.10.357.10">
    <property type="entry name" value="Tetracycline Repressor, domain 2"/>
    <property type="match status" value="1"/>
</dbReference>
<name>I4BNK6_MYCCN</name>
<keyword evidence="7" id="KW-1185">Reference proteome</keyword>
<reference evidence="6 7" key="1">
    <citation type="submission" date="2012-06" db="EMBL/GenBank/DDBJ databases">
        <title>Complete sequence of chromosome of Mycobacterium chubuense NBB4.</title>
        <authorList>
            <consortium name="US DOE Joint Genome Institute"/>
            <person name="Lucas S."/>
            <person name="Han J."/>
            <person name="Lapidus A."/>
            <person name="Cheng J.-F."/>
            <person name="Goodwin L."/>
            <person name="Pitluck S."/>
            <person name="Peters L."/>
            <person name="Mikhailova N."/>
            <person name="Teshima H."/>
            <person name="Detter J.C."/>
            <person name="Han C."/>
            <person name="Tapia R."/>
            <person name="Land M."/>
            <person name="Hauser L."/>
            <person name="Kyrpides N."/>
            <person name="Ivanova N."/>
            <person name="Pagani I."/>
            <person name="Mattes T."/>
            <person name="Holmes A."/>
            <person name="Rutledge P."/>
            <person name="Paulsen I."/>
            <person name="Coleman N."/>
            <person name="Woyke T."/>
        </authorList>
    </citation>
    <scope>NUCLEOTIDE SEQUENCE [LARGE SCALE GENOMIC DNA]</scope>
    <source>
        <strain evidence="6 7">NBB4</strain>
    </source>
</reference>
<dbReference type="STRING" id="710421.Mycch_4142"/>
<dbReference type="InterPro" id="IPR009057">
    <property type="entry name" value="Homeodomain-like_sf"/>
</dbReference>
<keyword evidence="3" id="KW-0804">Transcription</keyword>
<dbReference type="Proteomes" id="UP000006057">
    <property type="component" value="Chromosome"/>
</dbReference>
<dbReference type="InterPro" id="IPR041583">
    <property type="entry name" value="TetR_C_31"/>
</dbReference>
<dbReference type="GO" id="GO:0000976">
    <property type="term" value="F:transcription cis-regulatory region binding"/>
    <property type="evidence" value="ECO:0007669"/>
    <property type="project" value="TreeGrafter"/>
</dbReference>
<sequence>MSSPAALHGQEVRQRLLTAAVELIPERGWTAVSTRTLAERAGVTPSVVHYHFRSLQALLREAVIGAMEREVAELESLLDAVHTADELVEAIFAEVNRPSTGQDTMSLVFVEAYLVATRDEPLRDAIAGLLQASRLRFARRMAEWDVAAADDSALILLAALDGLLLYRGLGVASGGATEVLKRLFAGQAKPIDEPR</sequence>
<dbReference type="InterPro" id="IPR001647">
    <property type="entry name" value="HTH_TetR"/>
</dbReference>
<dbReference type="HOGENOM" id="CLU_069356_15_11_11"/>
<evidence type="ECO:0000256" key="2">
    <source>
        <dbReference type="ARBA" id="ARBA00023125"/>
    </source>
</evidence>
<dbReference type="PANTHER" id="PTHR30055">
    <property type="entry name" value="HTH-TYPE TRANSCRIPTIONAL REGULATOR RUTR"/>
    <property type="match status" value="1"/>
</dbReference>
<evidence type="ECO:0000256" key="1">
    <source>
        <dbReference type="ARBA" id="ARBA00023015"/>
    </source>
</evidence>
<evidence type="ECO:0000313" key="6">
    <source>
        <dbReference type="EMBL" id="AFM18863.1"/>
    </source>
</evidence>
<dbReference type="SUPFAM" id="SSF48498">
    <property type="entry name" value="Tetracyclin repressor-like, C-terminal domain"/>
    <property type="match status" value="1"/>
</dbReference>
<evidence type="ECO:0000256" key="4">
    <source>
        <dbReference type="PROSITE-ProRule" id="PRU00335"/>
    </source>
</evidence>
<feature type="DNA-binding region" description="H-T-H motif" evidence="4">
    <location>
        <begin position="33"/>
        <end position="52"/>
    </location>
</feature>
<dbReference type="PANTHER" id="PTHR30055:SF234">
    <property type="entry name" value="HTH-TYPE TRANSCRIPTIONAL REGULATOR BETI"/>
    <property type="match status" value="1"/>
</dbReference>
<feature type="domain" description="HTH tetR-type" evidence="5">
    <location>
        <begin position="10"/>
        <end position="70"/>
    </location>
</feature>
<dbReference type="KEGG" id="mcb:Mycch_4142"/>
<evidence type="ECO:0000256" key="3">
    <source>
        <dbReference type="ARBA" id="ARBA00023163"/>
    </source>
</evidence>
<evidence type="ECO:0000313" key="7">
    <source>
        <dbReference type="Proteomes" id="UP000006057"/>
    </source>
</evidence>
<dbReference type="PATRIC" id="fig|710421.3.peg.4138"/>
<dbReference type="GO" id="GO:0003700">
    <property type="term" value="F:DNA-binding transcription factor activity"/>
    <property type="evidence" value="ECO:0007669"/>
    <property type="project" value="TreeGrafter"/>
</dbReference>
<dbReference type="Pfam" id="PF00440">
    <property type="entry name" value="TetR_N"/>
    <property type="match status" value="1"/>
</dbReference>